<sequence>MILIILLKQETFSVNKTKANIKERGGSSLQAIKKFVSAQYKVDVEKLAPFIKKYLKSAVTKGQLVQTKGKGASGSFKLAAVAKKEESCQGSRPQKIIFKENKFLI</sequence>
<dbReference type="SMART" id="SM00526">
    <property type="entry name" value="H15"/>
    <property type="match status" value="1"/>
</dbReference>
<dbReference type="GO" id="GO:0030527">
    <property type="term" value="F:structural constituent of chromatin"/>
    <property type="evidence" value="ECO:0007669"/>
    <property type="project" value="InterPro"/>
</dbReference>
<dbReference type="Pfam" id="PF00538">
    <property type="entry name" value="Linker_histone"/>
    <property type="match status" value="1"/>
</dbReference>
<evidence type="ECO:0000313" key="9">
    <source>
        <dbReference type="EMBL" id="KAG5666165.1"/>
    </source>
</evidence>
<dbReference type="SUPFAM" id="SSF46785">
    <property type="entry name" value="Winged helix' DNA-binding domain"/>
    <property type="match status" value="1"/>
</dbReference>
<evidence type="ECO:0000259" key="8">
    <source>
        <dbReference type="PROSITE" id="PS51504"/>
    </source>
</evidence>
<keyword evidence="4 7" id="KW-0158">Chromosome</keyword>
<keyword evidence="6 7" id="KW-0539">Nucleus</keyword>
<protein>
    <recommendedName>
        <fullName evidence="8">H15 domain-containing protein</fullName>
    </recommendedName>
</protein>
<evidence type="ECO:0000256" key="6">
    <source>
        <dbReference type="ARBA" id="ARBA00023242"/>
    </source>
</evidence>
<keyword evidence="10" id="KW-1185">Reference proteome</keyword>
<accession>A0A9J6B8Y7</accession>
<dbReference type="InterPro" id="IPR036390">
    <property type="entry name" value="WH_DNA-bd_sf"/>
</dbReference>
<dbReference type="InterPro" id="IPR036388">
    <property type="entry name" value="WH-like_DNA-bd_sf"/>
</dbReference>
<dbReference type="PRINTS" id="PR00624">
    <property type="entry name" value="HISTONEH5"/>
</dbReference>
<dbReference type="GO" id="GO:0003677">
    <property type="term" value="F:DNA binding"/>
    <property type="evidence" value="ECO:0007669"/>
    <property type="project" value="UniProtKB-KW"/>
</dbReference>
<evidence type="ECO:0000313" key="10">
    <source>
        <dbReference type="Proteomes" id="UP001107558"/>
    </source>
</evidence>
<proteinExistence type="inferred from homology"/>
<evidence type="ECO:0000256" key="3">
    <source>
        <dbReference type="ARBA" id="ARBA00004286"/>
    </source>
</evidence>
<dbReference type="Proteomes" id="UP001107558">
    <property type="component" value="Unassembled WGS sequence"/>
</dbReference>
<dbReference type="Gene3D" id="1.10.10.10">
    <property type="entry name" value="Winged helix-like DNA-binding domain superfamily/Winged helix DNA-binding domain"/>
    <property type="match status" value="1"/>
</dbReference>
<dbReference type="InterPro" id="IPR005818">
    <property type="entry name" value="Histone_H1/H5_H15"/>
</dbReference>
<evidence type="ECO:0000256" key="4">
    <source>
        <dbReference type="ARBA" id="ARBA00022454"/>
    </source>
</evidence>
<evidence type="ECO:0000256" key="2">
    <source>
        <dbReference type="ARBA" id="ARBA00004123"/>
    </source>
</evidence>
<dbReference type="GO" id="GO:0006334">
    <property type="term" value="P:nucleosome assembly"/>
    <property type="evidence" value="ECO:0007669"/>
    <property type="project" value="InterPro"/>
</dbReference>
<dbReference type="PROSITE" id="PS51504">
    <property type="entry name" value="H15"/>
    <property type="match status" value="1"/>
</dbReference>
<reference evidence="9" key="1">
    <citation type="submission" date="2021-03" db="EMBL/GenBank/DDBJ databases">
        <title>Chromosome level genome of the anhydrobiotic midge Polypedilum vanderplanki.</title>
        <authorList>
            <person name="Yoshida Y."/>
            <person name="Kikawada T."/>
            <person name="Gusev O."/>
        </authorList>
    </citation>
    <scope>NUCLEOTIDE SEQUENCE</scope>
    <source>
        <strain evidence="9">NIAS01</strain>
        <tissue evidence="9">Whole body or cell culture</tissue>
    </source>
</reference>
<dbReference type="AlphaFoldDB" id="A0A9J6B8Y7"/>
<keyword evidence="5 7" id="KW-0238">DNA-binding</keyword>
<organism evidence="9 10">
    <name type="scientific">Polypedilum vanderplanki</name>
    <name type="common">Sleeping chironomid midge</name>
    <dbReference type="NCBI Taxonomy" id="319348"/>
    <lineage>
        <taxon>Eukaryota</taxon>
        <taxon>Metazoa</taxon>
        <taxon>Ecdysozoa</taxon>
        <taxon>Arthropoda</taxon>
        <taxon>Hexapoda</taxon>
        <taxon>Insecta</taxon>
        <taxon>Pterygota</taxon>
        <taxon>Neoptera</taxon>
        <taxon>Endopterygota</taxon>
        <taxon>Diptera</taxon>
        <taxon>Nematocera</taxon>
        <taxon>Chironomoidea</taxon>
        <taxon>Chironomidae</taxon>
        <taxon>Chironominae</taxon>
        <taxon>Polypedilum</taxon>
        <taxon>Polypedilum</taxon>
    </lineage>
</organism>
<comment type="function">
    <text evidence="1">Histones H1 are necessary for the condensation of nucleosome chains into higher-order structures.</text>
</comment>
<evidence type="ECO:0000256" key="5">
    <source>
        <dbReference type="ARBA" id="ARBA00023125"/>
    </source>
</evidence>
<dbReference type="FunFam" id="1.10.10.10:FF:000140">
    <property type="entry name" value="Histone H1.0"/>
    <property type="match status" value="1"/>
</dbReference>
<comment type="similarity">
    <text evidence="7">Belongs to the histone H1/H5 family.</text>
</comment>
<feature type="domain" description="H15" evidence="8">
    <location>
        <begin position="1"/>
        <end position="80"/>
    </location>
</feature>
<dbReference type="OrthoDB" id="7790887at2759"/>
<name>A0A9J6B8Y7_POLVA</name>
<evidence type="ECO:0000256" key="7">
    <source>
        <dbReference type="RuleBase" id="RU003894"/>
    </source>
</evidence>
<comment type="caution">
    <text evidence="9">The sequence shown here is derived from an EMBL/GenBank/DDBJ whole genome shotgun (WGS) entry which is preliminary data.</text>
</comment>
<dbReference type="InterPro" id="IPR005819">
    <property type="entry name" value="H1/H5"/>
</dbReference>
<evidence type="ECO:0000256" key="1">
    <source>
        <dbReference type="ARBA" id="ARBA00002809"/>
    </source>
</evidence>
<dbReference type="GO" id="GO:0005634">
    <property type="term" value="C:nucleus"/>
    <property type="evidence" value="ECO:0007669"/>
    <property type="project" value="UniProtKB-SubCell"/>
</dbReference>
<gene>
    <name evidence="9" type="ORF">PVAND_017666</name>
</gene>
<dbReference type="EMBL" id="JADBJN010000049">
    <property type="protein sequence ID" value="KAG5666165.1"/>
    <property type="molecule type" value="Genomic_DNA"/>
</dbReference>
<dbReference type="GO" id="GO:0000786">
    <property type="term" value="C:nucleosome"/>
    <property type="evidence" value="ECO:0007669"/>
    <property type="project" value="InterPro"/>
</dbReference>
<dbReference type="CDD" id="cd00073">
    <property type="entry name" value="H15"/>
    <property type="match status" value="1"/>
</dbReference>
<comment type="subcellular location">
    <subcellularLocation>
        <location evidence="3">Chromosome</location>
    </subcellularLocation>
    <subcellularLocation>
        <location evidence="2 7">Nucleus</location>
    </subcellularLocation>
</comment>